<evidence type="ECO:0000313" key="4">
    <source>
        <dbReference type="EMBL" id="GII92927.1"/>
    </source>
</evidence>
<feature type="region of interest" description="Disordered" evidence="1">
    <location>
        <begin position="220"/>
        <end position="239"/>
    </location>
</feature>
<protein>
    <recommendedName>
        <fullName evidence="3">DUF2510 domain-containing protein</fullName>
    </recommendedName>
</protein>
<keyword evidence="2" id="KW-1133">Transmembrane helix</keyword>
<gene>
    <name evidence="4" type="ORF">Ssi02_31580</name>
</gene>
<feature type="compositionally biased region" description="Polar residues" evidence="1">
    <location>
        <begin position="188"/>
        <end position="199"/>
    </location>
</feature>
<evidence type="ECO:0000256" key="2">
    <source>
        <dbReference type="SAM" id="Phobius"/>
    </source>
</evidence>
<name>A0A919V881_9ACTN</name>
<keyword evidence="2" id="KW-0812">Transmembrane</keyword>
<reference evidence="4" key="1">
    <citation type="submission" date="2021-01" db="EMBL/GenBank/DDBJ databases">
        <title>Whole genome shotgun sequence of Sinosporangium siamense NBRC 109515.</title>
        <authorList>
            <person name="Komaki H."/>
            <person name="Tamura T."/>
        </authorList>
    </citation>
    <scope>NUCLEOTIDE SEQUENCE</scope>
    <source>
        <strain evidence="4">NBRC 109515</strain>
    </source>
</reference>
<feature type="region of interest" description="Disordered" evidence="1">
    <location>
        <begin position="158"/>
        <end position="207"/>
    </location>
</feature>
<evidence type="ECO:0000256" key="1">
    <source>
        <dbReference type="SAM" id="MobiDB-lite"/>
    </source>
</evidence>
<feature type="compositionally biased region" description="Polar residues" evidence="1">
    <location>
        <begin position="64"/>
        <end position="74"/>
    </location>
</feature>
<feature type="region of interest" description="Disordered" evidence="1">
    <location>
        <begin position="1"/>
        <end position="121"/>
    </location>
</feature>
<feature type="transmembrane region" description="Helical" evidence="2">
    <location>
        <begin position="130"/>
        <end position="152"/>
    </location>
</feature>
<dbReference type="RefSeq" id="WP_204026090.1">
    <property type="nucleotide sequence ID" value="NZ_BOOW01000019.1"/>
</dbReference>
<dbReference type="Pfam" id="PF10708">
    <property type="entry name" value="DUF2510"/>
    <property type="match status" value="1"/>
</dbReference>
<feature type="compositionally biased region" description="Pro residues" evidence="1">
    <location>
        <begin position="168"/>
        <end position="184"/>
    </location>
</feature>
<dbReference type="InterPro" id="IPR018929">
    <property type="entry name" value="DUF2510"/>
</dbReference>
<proteinExistence type="predicted"/>
<comment type="caution">
    <text evidence="4">The sequence shown here is derived from an EMBL/GenBank/DDBJ whole genome shotgun (WGS) entry which is preliminary data.</text>
</comment>
<organism evidence="4 5">
    <name type="scientific">Sinosporangium siamense</name>
    <dbReference type="NCBI Taxonomy" id="1367973"/>
    <lineage>
        <taxon>Bacteria</taxon>
        <taxon>Bacillati</taxon>
        <taxon>Actinomycetota</taxon>
        <taxon>Actinomycetes</taxon>
        <taxon>Streptosporangiales</taxon>
        <taxon>Streptosporangiaceae</taxon>
        <taxon>Sinosporangium</taxon>
    </lineage>
</organism>
<dbReference type="Proteomes" id="UP000606172">
    <property type="component" value="Unassembled WGS sequence"/>
</dbReference>
<keyword evidence="5" id="KW-1185">Reference proteome</keyword>
<accession>A0A919V881</accession>
<evidence type="ECO:0000313" key="5">
    <source>
        <dbReference type="Proteomes" id="UP000606172"/>
    </source>
</evidence>
<evidence type="ECO:0000259" key="3">
    <source>
        <dbReference type="Pfam" id="PF10708"/>
    </source>
</evidence>
<dbReference type="AlphaFoldDB" id="A0A919V881"/>
<dbReference type="EMBL" id="BOOW01000019">
    <property type="protein sequence ID" value="GII92927.1"/>
    <property type="molecule type" value="Genomic_DNA"/>
</dbReference>
<keyword evidence="2" id="KW-0472">Membrane</keyword>
<sequence>MTTQTPAGWYPDPYGSPQLRWWDGNQWTDATHPLEATPGGDHPTAGSTPTIANPLPPQPPTQPSDSGQLRQQWNPPAWSGPPAGGQPLPGGQHSGPYALPGGPGQTAQMPLPEFQYGGPPPSKRPTLWPWLLGGAAAIAVVIAVIVAAVIFATNNDGGPSASAVTPAPVEPSLPPPSTEPPTEPPATQGPSAFPQPQDSRITDPATGLSYAFPGTPWTVPEAARVNPAPPPGQEQQPRNPLLPVWTSAIQAVSHDNYDGQGGIWIGNVYTALLPEAYPYTGPSSLKATSAQVFTLFNQVFYTIEHDYRVLRDKEMKVGGRDAHVIEFELDFGKKAEDNGWNWRMEKGAIVLVDRGSGQQPALFYMSVPDNLKPATLQQVLNSLKSS</sequence>
<feature type="domain" description="DUF2510" evidence="3">
    <location>
        <begin position="7"/>
        <end position="38"/>
    </location>
</feature>